<keyword evidence="5" id="KW-0472">Membrane</keyword>
<evidence type="ECO:0000256" key="5">
    <source>
        <dbReference type="ARBA" id="ARBA00023136"/>
    </source>
</evidence>
<evidence type="ECO:0000256" key="3">
    <source>
        <dbReference type="ARBA" id="ARBA00022519"/>
    </source>
</evidence>
<name>A0AAU7XEN9_9HYPH</name>
<evidence type="ECO:0000256" key="6">
    <source>
        <dbReference type="ARBA" id="ARBA00023315"/>
    </source>
</evidence>
<dbReference type="PANTHER" id="PTHR30606:SF10">
    <property type="entry name" value="PHOSPHATIDYLINOSITOL MANNOSIDE ACYLTRANSFERASE"/>
    <property type="match status" value="1"/>
</dbReference>
<comment type="subcellular location">
    <subcellularLocation>
        <location evidence="1">Cell inner membrane</location>
    </subcellularLocation>
</comment>
<evidence type="ECO:0000313" key="8">
    <source>
        <dbReference type="EMBL" id="XBY46228.1"/>
    </source>
</evidence>
<dbReference type="CDD" id="cd07984">
    <property type="entry name" value="LPLAT_LABLAT-like"/>
    <property type="match status" value="1"/>
</dbReference>
<dbReference type="InterPro" id="IPR004960">
    <property type="entry name" value="LipA_acyltrans"/>
</dbReference>
<keyword evidence="3" id="KW-0997">Cell inner membrane</keyword>
<evidence type="ECO:0000256" key="2">
    <source>
        <dbReference type="ARBA" id="ARBA00022475"/>
    </source>
</evidence>
<protein>
    <recommendedName>
        <fullName evidence="9">Lipid A biosynthesis acyltransferase</fullName>
    </recommendedName>
</protein>
<keyword evidence="2" id="KW-1003">Cell membrane</keyword>
<gene>
    <name evidence="8" type="ORF">ABS361_08405</name>
</gene>
<evidence type="ECO:0000256" key="1">
    <source>
        <dbReference type="ARBA" id="ARBA00004533"/>
    </source>
</evidence>
<evidence type="ECO:0000256" key="4">
    <source>
        <dbReference type="ARBA" id="ARBA00022679"/>
    </source>
</evidence>
<dbReference type="Pfam" id="PF03279">
    <property type="entry name" value="Lip_A_acyltrans"/>
    <property type="match status" value="1"/>
</dbReference>
<reference evidence="8" key="1">
    <citation type="submission" date="2024-06" db="EMBL/GenBank/DDBJ databases">
        <title>Methylostella associata gen. nov., sp. nov., a novel Ancalomicrobiaceae-affiliated facultatively methylotrophic bacteria that feed on methanotrophs of the genus Methylococcus.</title>
        <authorList>
            <person name="Saltykova V."/>
            <person name="Danilova O.V."/>
            <person name="Oshkin I.Y."/>
            <person name="Belova S.E."/>
            <person name="Pimenov N.V."/>
            <person name="Dedysh S.N."/>
        </authorList>
    </citation>
    <scope>NUCLEOTIDE SEQUENCE</scope>
    <source>
        <strain evidence="8">S20</strain>
    </source>
</reference>
<sequence>MRAADPRGATPDEAQRDAAGPAKTRKPWIWTPPDIPTLKDLVAGPERRRAFFRYWRANGASWALEITLHHVFRLLPTEACSSVGAWIGRVLGPRVQPNTAIGARRNLKRIHPDWSDERIERAVISHYENGGRLMTEFSVLHRLKREGRIAVEGAEDLMRVRRAGPTILVCCHTGNWEVMFPVLSELGFDWSINYTPPHEHARDYVAREVRTSFGAGLLPPGKAGTRPAIRLLEAGGAVSIYCDETHERKVMAPFFDRPPHLDGNLAIAVRMKRMTGARICVYNCTRVEGARFRVRFQAPIDLPSDRDPKAPLIDDVIALNAVIEPIVLAHSDQWFFLDNRFE</sequence>
<proteinExistence type="predicted"/>
<dbReference type="KEGG" id="mflg:ABS361_08405"/>
<dbReference type="AlphaFoldDB" id="A0AAU7XEN9"/>
<evidence type="ECO:0008006" key="9">
    <source>
        <dbReference type="Google" id="ProtNLM"/>
    </source>
</evidence>
<feature type="region of interest" description="Disordered" evidence="7">
    <location>
        <begin position="1"/>
        <end position="29"/>
    </location>
</feature>
<dbReference type="GO" id="GO:0005886">
    <property type="term" value="C:plasma membrane"/>
    <property type="evidence" value="ECO:0007669"/>
    <property type="project" value="UniProtKB-SubCell"/>
</dbReference>
<dbReference type="PANTHER" id="PTHR30606">
    <property type="entry name" value="LIPID A BIOSYNTHESIS LAUROYL ACYLTRANSFERASE"/>
    <property type="match status" value="1"/>
</dbReference>
<dbReference type="GO" id="GO:0009247">
    <property type="term" value="P:glycolipid biosynthetic process"/>
    <property type="evidence" value="ECO:0007669"/>
    <property type="project" value="UniProtKB-ARBA"/>
</dbReference>
<dbReference type="RefSeq" id="WP_407051325.1">
    <property type="nucleotide sequence ID" value="NZ_CP158568.1"/>
</dbReference>
<dbReference type="EMBL" id="CP158568">
    <property type="protein sequence ID" value="XBY46228.1"/>
    <property type="molecule type" value="Genomic_DNA"/>
</dbReference>
<organism evidence="8">
    <name type="scientific">Methyloraptor flagellatus</name>
    <dbReference type="NCBI Taxonomy" id="3162530"/>
    <lineage>
        <taxon>Bacteria</taxon>
        <taxon>Pseudomonadati</taxon>
        <taxon>Pseudomonadota</taxon>
        <taxon>Alphaproteobacteria</taxon>
        <taxon>Hyphomicrobiales</taxon>
        <taxon>Ancalomicrobiaceae</taxon>
        <taxon>Methyloraptor</taxon>
    </lineage>
</organism>
<accession>A0AAU7XEN9</accession>
<keyword evidence="6" id="KW-0012">Acyltransferase</keyword>
<evidence type="ECO:0000256" key="7">
    <source>
        <dbReference type="SAM" id="MobiDB-lite"/>
    </source>
</evidence>
<dbReference type="GO" id="GO:0016746">
    <property type="term" value="F:acyltransferase activity"/>
    <property type="evidence" value="ECO:0007669"/>
    <property type="project" value="UniProtKB-KW"/>
</dbReference>
<keyword evidence="4" id="KW-0808">Transferase</keyword>